<keyword evidence="1" id="KW-0732">Signal</keyword>
<accession>A0A813ZIX2</accession>
<gene>
    <name evidence="2" type="ORF">XAT740_LOCUS7980</name>
</gene>
<protein>
    <recommendedName>
        <fullName evidence="4">DUF4139 domain-containing protein</fullName>
    </recommendedName>
</protein>
<dbReference type="Proteomes" id="UP000663828">
    <property type="component" value="Unassembled WGS sequence"/>
</dbReference>
<dbReference type="AlphaFoldDB" id="A0A813ZIX2"/>
<dbReference type="PANTHER" id="PTHR38075:SF1">
    <property type="entry name" value="DUF4139 DOMAIN-CONTAINING PROTEIN"/>
    <property type="match status" value="1"/>
</dbReference>
<sequence>MNTISYIVCISIVKIILSASIDKPNNGIRIQIYDNIAEITRPISPYTDLPMIFSQQEWYDIRSDSFRLIGDCVHVRGQTISFNRTSLNGQKILIKRNMNNDTYTEGIMIDEARSLVQDLTDNTYYVITNDRIRYLSIPPVRNYTVDFLLESYTNKQLYVRYLQNNIRWKVHYDLLLENNDTYSILQAYASVRNSGDSSLMIDYTELISGDVDIQSTSSDESSSGGNPVYAGFADANSQQVSSTPVMGFAPTISESEELVGVYLFRINETFVLDPRSTFILPMFRPIIDIERYGSIEKYFSSIDNHGNARRAYRLRVEKNFLPAGKVFVRESDRLVGETYWSDIGANQTNEFNLGQDPDLQYIEYVQLDSRRNISNENIFPLILSTYTIDLHLINNKQRDVTIEYRLKFSSQVNLSLKDNSTNSSIVMDGASLLGIFQLNANGEQYAKFTFETQ</sequence>
<organism evidence="2 3">
    <name type="scientific">Adineta ricciae</name>
    <name type="common">Rotifer</name>
    <dbReference type="NCBI Taxonomy" id="249248"/>
    <lineage>
        <taxon>Eukaryota</taxon>
        <taxon>Metazoa</taxon>
        <taxon>Spiralia</taxon>
        <taxon>Gnathifera</taxon>
        <taxon>Rotifera</taxon>
        <taxon>Eurotatoria</taxon>
        <taxon>Bdelloidea</taxon>
        <taxon>Adinetida</taxon>
        <taxon>Adinetidae</taxon>
        <taxon>Adineta</taxon>
    </lineage>
</organism>
<dbReference type="PANTHER" id="PTHR38075">
    <property type="entry name" value="DUF4139 DOMAIN-CONTAINING PROTEIN"/>
    <property type="match status" value="1"/>
</dbReference>
<proteinExistence type="predicted"/>
<evidence type="ECO:0008006" key="4">
    <source>
        <dbReference type="Google" id="ProtNLM"/>
    </source>
</evidence>
<keyword evidence="3" id="KW-1185">Reference proteome</keyword>
<evidence type="ECO:0000256" key="1">
    <source>
        <dbReference type="SAM" id="SignalP"/>
    </source>
</evidence>
<feature type="chain" id="PRO_5032480539" description="DUF4139 domain-containing protein" evidence="1">
    <location>
        <begin position="19"/>
        <end position="453"/>
    </location>
</feature>
<evidence type="ECO:0000313" key="3">
    <source>
        <dbReference type="Proteomes" id="UP000663828"/>
    </source>
</evidence>
<evidence type="ECO:0000313" key="2">
    <source>
        <dbReference type="EMBL" id="CAF0900167.1"/>
    </source>
</evidence>
<comment type="caution">
    <text evidence="2">The sequence shown here is derived from an EMBL/GenBank/DDBJ whole genome shotgun (WGS) entry which is preliminary data.</text>
</comment>
<reference evidence="2" key="1">
    <citation type="submission" date="2021-02" db="EMBL/GenBank/DDBJ databases">
        <authorList>
            <person name="Nowell W R."/>
        </authorList>
    </citation>
    <scope>NUCLEOTIDE SEQUENCE</scope>
</reference>
<feature type="signal peptide" evidence="1">
    <location>
        <begin position="1"/>
        <end position="18"/>
    </location>
</feature>
<dbReference type="EMBL" id="CAJNOR010000390">
    <property type="protein sequence ID" value="CAF0900167.1"/>
    <property type="molecule type" value="Genomic_DNA"/>
</dbReference>
<name>A0A813ZIX2_ADIRI</name>